<dbReference type="GO" id="GO:0016887">
    <property type="term" value="F:ATP hydrolysis activity"/>
    <property type="evidence" value="ECO:0007669"/>
    <property type="project" value="InterPro"/>
</dbReference>
<keyword evidence="1" id="KW-0813">Transport</keyword>
<dbReference type="CDD" id="cd03230">
    <property type="entry name" value="ABC_DR_subfamily_A"/>
    <property type="match status" value="1"/>
</dbReference>
<dbReference type="Pfam" id="PF00005">
    <property type="entry name" value="ABC_tran"/>
    <property type="match status" value="1"/>
</dbReference>
<dbReference type="SMART" id="SM00382">
    <property type="entry name" value="AAA"/>
    <property type="match status" value="1"/>
</dbReference>
<evidence type="ECO:0000259" key="4">
    <source>
        <dbReference type="PROSITE" id="PS50893"/>
    </source>
</evidence>
<reference evidence="5" key="2">
    <citation type="submission" date="2021-04" db="EMBL/GenBank/DDBJ databases">
        <authorList>
            <person name="Gilroy R."/>
        </authorList>
    </citation>
    <scope>NUCLEOTIDE SEQUENCE</scope>
    <source>
        <strain evidence="5">2239</strain>
    </source>
</reference>
<reference evidence="5" key="1">
    <citation type="journal article" date="2021" name="PeerJ">
        <title>Extensive microbial diversity within the chicken gut microbiome revealed by metagenomics and culture.</title>
        <authorList>
            <person name="Gilroy R."/>
            <person name="Ravi A."/>
            <person name="Getino M."/>
            <person name="Pursley I."/>
            <person name="Horton D.L."/>
            <person name="Alikhan N.F."/>
            <person name="Baker D."/>
            <person name="Gharbi K."/>
            <person name="Hall N."/>
            <person name="Watson M."/>
            <person name="Adriaenssens E.M."/>
            <person name="Foster-Nyarko E."/>
            <person name="Jarju S."/>
            <person name="Secka A."/>
            <person name="Antonio M."/>
            <person name="Oren A."/>
            <person name="Chaudhuri R.R."/>
            <person name="La Ragione R."/>
            <person name="Hildebrand F."/>
            <person name="Pallen M.J."/>
        </authorList>
    </citation>
    <scope>NUCLEOTIDE SEQUENCE</scope>
    <source>
        <strain evidence="5">2239</strain>
    </source>
</reference>
<dbReference type="SUPFAM" id="SSF52540">
    <property type="entry name" value="P-loop containing nucleoside triphosphate hydrolases"/>
    <property type="match status" value="1"/>
</dbReference>
<dbReference type="GO" id="GO:0005524">
    <property type="term" value="F:ATP binding"/>
    <property type="evidence" value="ECO:0007669"/>
    <property type="project" value="UniProtKB-KW"/>
</dbReference>
<evidence type="ECO:0000256" key="1">
    <source>
        <dbReference type="ARBA" id="ARBA00022448"/>
    </source>
</evidence>
<dbReference type="InterPro" id="IPR003593">
    <property type="entry name" value="AAA+_ATPase"/>
</dbReference>
<sequence length="284" mass="31210">MENAIEVRGLCKRYPDFQLQDVSFTVPGGSIVGFIGENGAGKTTTMRAILGTLRPDGGEVTVLGKPAGHTKTLAQVGAVFEDAFFYEILSPAEVGACLASIQPVFDREYYRQLLAEFELPPAKKMKDFSRGMRMKLRLAAALAHRPKLLLLDEATSGLDPVMRAEILDLLRRFIQDEEHSVLLSSHITADLEKAADYIVYIQKGRILFEKEADLLLEEFGVLRASAQQIAALPADLVVASRSNAFGQAALVNDRRAAAALLPDAVLDKPTLDDIMQFYSERRSV</sequence>
<accession>A0A9D1V225</accession>
<gene>
    <name evidence="5" type="ORF">H9865_01050</name>
</gene>
<name>A0A9D1V225_9FIRM</name>
<keyword evidence="2" id="KW-0547">Nucleotide-binding</keyword>
<evidence type="ECO:0000313" key="5">
    <source>
        <dbReference type="EMBL" id="HIX04686.1"/>
    </source>
</evidence>
<organism evidence="5 6">
    <name type="scientific">Candidatus Allofournierella pullicola</name>
    <dbReference type="NCBI Taxonomy" id="2838596"/>
    <lineage>
        <taxon>Bacteria</taxon>
        <taxon>Bacillati</taxon>
        <taxon>Bacillota</taxon>
        <taxon>Clostridia</taxon>
        <taxon>Eubacteriales</taxon>
        <taxon>Oscillospiraceae</taxon>
        <taxon>Allofournierella</taxon>
    </lineage>
</organism>
<evidence type="ECO:0000256" key="2">
    <source>
        <dbReference type="ARBA" id="ARBA00022741"/>
    </source>
</evidence>
<dbReference type="Gene3D" id="3.40.50.300">
    <property type="entry name" value="P-loop containing nucleotide triphosphate hydrolases"/>
    <property type="match status" value="1"/>
</dbReference>
<dbReference type="EMBL" id="DXFW01000002">
    <property type="protein sequence ID" value="HIX04686.1"/>
    <property type="molecule type" value="Genomic_DNA"/>
</dbReference>
<dbReference type="InterPro" id="IPR051782">
    <property type="entry name" value="ABC_Transporter_VariousFunc"/>
</dbReference>
<feature type="domain" description="ABC transporter" evidence="4">
    <location>
        <begin position="5"/>
        <end position="228"/>
    </location>
</feature>
<dbReference type="PANTHER" id="PTHR42939">
    <property type="entry name" value="ABC TRANSPORTER ATP-BINDING PROTEIN ALBC-RELATED"/>
    <property type="match status" value="1"/>
</dbReference>
<protein>
    <submittedName>
        <fullName evidence="5">ABC transporter ATP-binding protein</fullName>
    </submittedName>
</protein>
<dbReference type="InterPro" id="IPR003439">
    <property type="entry name" value="ABC_transporter-like_ATP-bd"/>
</dbReference>
<comment type="caution">
    <text evidence="5">The sequence shown here is derived from an EMBL/GenBank/DDBJ whole genome shotgun (WGS) entry which is preliminary data.</text>
</comment>
<keyword evidence="3 5" id="KW-0067">ATP-binding</keyword>
<proteinExistence type="predicted"/>
<dbReference type="Proteomes" id="UP000824193">
    <property type="component" value="Unassembled WGS sequence"/>
</dbReference>
<dbReference type="InterPro" id="IPR027417">
    <property type="entry name" value="P-loop_NTPase"/>
</dbReference>
<evidence type="ECO:0000256" key="3">
    <source>
        <dbReference type="ARBA" id="ARBA00022840"/>
    </source>
</evidence>
<evidence type="ECO:0000313" key="6">
    <source>
        <dbReference type="Proteomes" id="UP000824193"/>
    </source>
</evidence>
<dbReference type="PANTHER" id="PTHR42939:SF3">
    <property type="entry name" value="ABC TRANSPORTER ATP-BINDING COMPONENT"/>
    <property type="match status" value="1"/>
</dbReference>
<dbReference type="PROSITE" id="PS50893">
    <property type="entry name" value="ABC_TRANSPORTER_2"/>
    <property type="match status" value="1"/>
</dbReference>
<dbReference type="AlphaFoldDB" id="A0A9D1V225"/>